<comment type="caution">
    <text evidence="2">The sequence shown here is derived from an EMBL/GenBank/DDBJ whole genome shotgun (WGS) entry which is preliminary data.</text>
</comment>
<gene>
    <name evidence="2" type="ORF">OA57_01715</name>
</gene>
<reference evidence="2 3" key="1">
    <citation type="submission" date="2014-11" db="EMBL/GenBank/DDBJ databases">
        <title>Draft genome sequence of Chelonobacter oris 1662T, associated with respiratory disease in Hermann's Tortoises.</title>
        <authorList>
            <person name="Kudirkiene E."/>
            <person name="Hansen M.J."/>
            <person name="Bojesen A.M."/>
        </authorList>
    </citation>
    <scope>NUCLEOTIDE SEQUENCE [LARGE SCALE GENOMIC DNA]</scope>
    <source>
        <strain evidence="2 3">1662</strain>
    </source>
</reference>
<proteinExistence type="predicted"/>
<accession>A0A0A3AV69</accession>
<sequence length="69" mass="7921">MQSISGSQAKENKYMKRNWDLIRRILLKLEEKADPKKSPPKLTDFMPFFADKSAGDDEDDGSEAFLANR</sequence>
<name>A0A0A3AV69_9PAST</name>
<evidence type="ECO:0000256" key="1">
    <source>
        <dbReference type="SAM" id="MobiDB-lite"/>
    </source>
</evidence>
<dbReference type="Proteomes" id="UP000030380">
    <property type="component" value="Unassembled WGS sequence"/>
</dbReference>
<protein>
    <submittedName>
        <fullName evidence="2">Uncharacterized protein</fullName>
    </submittedName>
</protein>
<dbReference type="AlphaFoldDB" id="A0A0A3AV69"/>
<feature type="region of interest" description="Disordered" evidence="1">
    <location>
        <begin position="34"/>
        <end position="69"/>
    </location>
</feature>
<dbReference type="EMBL" id="JSUM01000003">
    <property type="protein sequence ID" value="KGQ70990.1"/>
    <property type="molecule type" value="Genomic_DNA"/>
</dbReference>
<evidence type="ECO:0000313" key="2">
    <source>
        <dbReference type="EMBL" id="KGQ70990.1"/>
    </source>
</evidence>
<organism evidence="2 3">
    <name type="scientific">Chelonobacter oris</name>
    <dbReference type="NCBI Taxonomy" id="505317"/>
    <lineage>
        <taxon>Bacteria</taxon>
        <taxon>Pseudomonadati</taxon>
        <taxon>Pseudomonadota</taxon>
        <taxon>Gammaproteobacteria</taxon>
        <taxon>Pasteurellales</taxon>
        <taxon>Pasteurellaceae</taxon>
        <taxon>Chelonobacter</taxon>
    </lineage>
</organism>
<keyword evidence="3" id="KW-1185">Reference proteome</keyword>
<evidence type="ECO:0000313" key="3">
    <source>
        <dbReference type="Proteomes" id="UP000030380"/>
    </source>
</evidence>